<evidence type="ECO:0000256" key="1">
    <source>
        <dbReference type="SAM" id="SignalP"/>
    </source>
</evidence>
<evidence type="ECO:0000313" key="3">
    <source>
        <dbReference type="Proteomes" id="UP000694426"/>
    </source>
</evidence>
<protein>
    <recommendedName>
        <fullName evidence="4">Small basic protein 1</fullName>
    </recommendedName>
</protein>
<keyword evidence="1" id="KW-0732">Signal</keyword>
<reference evidence="2" key="2">
    <citation type="submission" date="2025-09" db="UniProtKB">
        <authorList>
            <consortium name="Ensembl"/>
        </authorList>
    </citation>
    <scope>IDENTIFICATION</scope>
</reference>
<keyword evidence="3" id="KW-1185">Reference proteome</keyword>
<evidence type="ECO:0008006" key="4">
    <source>
        <dbReference type="Google" id="ProtNLM"/>
    </source>
</evidence>
<dbReference type="AlphaFoldDB" id="A0A8B9I2B6"/>
<name>A0A8B9I2B6_9AVES</name>
<feature type="signal peptide" evidence="1">
    <location>
        <begin position="1"/>
        <end position="22"/>
    </location>
</feature>
<proteinExistence type="predicted"/>
<feature type="chain" id="PRO_5034427982" description="Small basic protein 1" evidence="1">
    <location>
        <begin position="23"/>
        <end position="62"/>
    </location>
</feature>
<dbReference type="Ensembl" id="ENSABRT00000005265.1">
    <property type="protein sequence ID" value="ENSABRP00000003658.1"/>
    <property type="gene ID" value="ENSABRG00000003411.1"/>
</dbReference>
<accession>A0A8B9I2B6</accession>
<reference evidence="2" key="1">
    <citation type="submission" date="2025-08" db="UniProtKB">
        <authorList>
            <consortium name="Ensembl"/>
        </authorList>
    </citation>
    <scope>IDENTIFICATION</scope>
</reference>
<dbReference type="Proteomes" id="UP000694426">
    <property type="component" value="Unplaced"/>
</dbReference>
<sequence length="62" mass="6866">MRVLCMVFAVLLLFSMAAPGYGQPKGFCAGYCSYSCAKTDEWTFHQTCGKMYCCIPPPKKGK</sequence>
<organism evidence="2 3">
    <name type="scientific">Anser brachyrhynchus</name>
    <name type="common">Pink-footed goose</name>
    <dbReference type="NCBI Taxonomy" id="132585"/>
    <lineage>
        <taxon>Eukaryota</taxon>
        <taxon>Metazoa</taxon>
        <taxon>Chordata</taxon>
        <taxon>Craniata</taxon>
        <taxon>Vertebrata</taxon>
        <taxon>Euteleostomi</taxon>
        <taxon>Archelosauria</taxon>
        <taxon>Archosauria</taxon>
        <taxon>Dinosauria</taxon>
        <taxon>Saurischia</taxon>
        <taxon>Theropoda</taxon>
        <taxon>Coelurosauria</taxon>
        <taxon>Aves</taxon>
        <taxon>Neognathae</taxon>
        <taxon>Galloanserae</taxon>
        <taxon>Anseriformes</taxon>
        <taxon>Anatidae</taxon>
        <taxon>Anserinae</taxon>
        <taxon>Anser</taxon>
    </lineage>
</organism>
<dbReference type="Gene3D" id="3.10.360.10">
    <property type="entry name" value="Antimicrobial Peptide, Beta-defensin 2, Chain A"/>
    <property type="match status" value="1"/>
</dbReference>
<evidence type="ECO:0000313" key="2">
    <source>
        <dbReference type="Ensembl" id="ENSABRP00000003658.1"/>
    </source>
</evidence>
<dbReference type="GeneTree" id="ENSGT01040000240860"/>